<dbReference type="PANTHER" id="PTHR46082:SF6">
    <property type="entry name" value="AAA+ ATPASE DOMAIN-CONTAINING PROTEIN-RELATED"/>
    <property type="match status" value="1"/>
</dbReference>
<dbReference type="Proteomes" id="UP000030106">
    <property type="component" value="Unassembled WGS sequence"/>
</dbReference>
<dbReference type="Pfam" id="PF13424">
    <property type="entry name" value="TPR_12"/>
    <property type="match status" value="2"/>
</dbReference>
<evidence type="ECO:0000313" key="2">
    <source>
        <dbReference type="Proteomes" id="UP000030106"/>
    </source>
</evidence>
<dbReference type="Gene3D" id="1.25.40.10">
    <property type="entry name" value="Tetratricopeptide repeat domain"/>
    <property type="match status" value="3"/>
</dbReference>
<dbReference type="OrthoDB" id="4860470at2759"/>
<dbReference type="HOGENOM" id="CLU_039741_0_0_1"/>
<reference evidence="1 2" key="1">
    <citation type="submission" date="2012-10" db="EMBL/GenBank/DDBJ databases">
        <title>Genome sequencing and analysis of entomopathogenic fungi Beauveria bassiana D1-5.</title>
        <authorList>
            <person name="Li Q."/>
            <person name="Wang L."/>
            <person name="Zhang Z."/>
            <person name="Wang Q."/>
            <person name="Ren J."/>
            <person name="Wang M."/>
            <person name="Xu W."/>
            <person name="Wang J."/>
            <person name="Lu Y."/>
            <person name="Du Q."/>
            <person name="Sun Z."/>
        </authorList>
    </citation>
    <scope>NUCLEOTIDE SEQUENCE [LARGE SCALE GENOMIC DNA]</scope>
    <source>
        <strain evidence="1 2">D1-5</strain>
    </source>
</reference>
<protein>
    <submittedName>
        <fullName evidence="1">Uncharacterized protein</fullName>
    </submittedName>
</protein>
<proteinExistence type="predicted"/>
<name>A0A0A2VQ30_BEABA</name>
<dbReference type="InterPro" id="IPR011990">
    <property type="entry name" value="TPR-like_helical_dom_sf"/>
</dbReference>
<dbReference type="SUPFAM" id="SSF48452">
    <property type="entry name" value="TPR-like"/>
    <property type="match status" value="3"/>
</dbReference>
<dbReference type="PANTHER" id="PTHR46082">
    <property type="entry name" value="ATP/GTP-BINDING PROTEIN-RELATED"/>
    <property type="match status" value="1"/>
</dbReference>
<dbReference type="AlphaFoldDB" id="A0A0A2VQ30"/>
<dbReference type="EMBL" id="ANFO01001319">
    <property type="protein sequence ID" value="KGQ02934.1"/>
    <property type="molecule type" value="Genomic_DNA"/>
</dbReference>
<dbReference type="InterPro" id="IPR053137">
    <property type="entry name" value="NLR-like"/>
</dbReference>
<comment type="caution">
    <text evidence="1">The sequence shown here is derived from an EMBL/GenBank/DDBJ whole genome shotgun (WGS) entry which is preliminary data.</text>
</comment>
<evidence type="ECO:0000313" key="1">
    <source>
        <dbReference type="EMBL" id="KGQ02934.1"/>
    </source>
</evidence>
<gene>
    <name evidence="1" type="ORF">BBAD15_g11845</name>
</gene>
<sequence length="469" mass="51996">MGPHRADHHADSAALCASRYTIYSKYISLLERNHQAAEADDVRVEAIGKFEEADRTDHKLFLRLVHDQLAIYREQRNDVAIDELHSTVVGRFRRIFGHGHWKTVTAMHEYGQMLCGEKRYEQAEALYRTLVDEADRDRGLESVAVLCIFNALGTVYAKRQKLKEAEAILVRAVAGFRAQSGDRDARTLTAAFNLGGVYQDRGKLSHAIRMYHGAAYGFKDVMGISDKTTIAAFTQLAAFKDVMGISDKTTIAAFTQLAALCSARRALREAEEAYNLALRGLEEAARQDSTDALILKLDLGILYRDVGRLEAAETLTSEVCQGLKDARSSYAPGALTCLGTVYARQGRIEEAETSFVDAAREFAACDEEYSAMSFAACFGLGNLLRGQRRLAEAEAMYRQAWDGARGVGGLQHGTSCTIAEALASVCEEQGKYEDAEEIYRQSLAPGEFRLDRWTSFVLSVNFHKMAGYI</sequence>
<dbReference type="STRING" id="1245745.A0A0A2VQ30"/>
<organism evidence="1 2">
    <name type="scientific">Beauveria bassiana D1-5</name>
    <dbReference type="NCBI Taxonomy" id="1245745"/>
    <lineage>
        <taxon>Eukaryota</taxon>
        <taxon>Fungi</taxon>
        <taxon>Dikarya</taxon>
        <taxon>Ascomycota</taxon>
        <taxon>Pezizomycotina</taxon>
        <taxon>Sordariomycetes</taxon>
        <taxon>Hypocreomycetidae</taxon>
        <taxon>Hypocreales</taxon>
        <taxon>Cordycipitaceae</taxon>
        <taxon>Beauveria</taxon>
    </lineage>
</organism>
<accession>A0A0A2VQ30</accession>